<evidence type="ECO:0000256" key="2">
    <source>
        <dbReference type="SAM" id="MobiDB-lite"/>
    </source>
</evidence>
<feature type="region of interest" description="Disordered" evidence="2">
    <location>
        <begin position="117"/>
        <end position="163"/>
    </location>
</feature>
<dbReference type="PROSITE" id="PS00463">
    <property type="entry name" value="ZN2_CY6_FUNGAL_1"/>
    <property type="match status" value="1"/>
</dbReference>
<dbReference type="PANTHER" id="PTHR47657">
    <property type="entry name" value="STEROL REGULATORY ELEMENT-BINDING PROTEIN ECM22"/>
    <property type="match status" value="1"/>
</dbReference>
<feature type="compositionally biased region" description="Low complexity" evidence="2">
    <location>
        <begin position="1"/>
        <end position="17"/>
    </location>
</feature>
<dbReference type="SMART" id="SM00066">
    <property type="entry name" value="GAL4"/>
    <property type="match status" value="1"/>
</dbReference>
<proteinExistence type="predicted"/>
<evidence type="ECO:0000259" key="3">
    <source>
        <dbReference type="PROSITE" id="PS50048"/>
    </source>
</evidence>
<dbReference type="EMBL" id="ML977177">
    <property type="protein sequence ID" value="KAF1983239.1"/>
    <property type="molecule type" value="Genomic_DNA"/>
</dbReference>
<feature type="region of interest" description="Disordered" evidence="2">
    <location>
        <begin position="1"/>
        <end position="36"/>
    </location>
</feature>
<accession>A0A6G1GR58</accession>
<dbReference type="InterPro" id="IPR052400">
    <property type="entry name" value="Zn2-C6_fungal_TF"/>
</dbReference>
<dbReference type="Pfam" id="PF00172">
    <property type="entry name" value="Zn_clus"/>
    <property type="match status" value="1"/>
</dbReference>
<dbReference type="GO" id="GO:0008270">
    <property type="term" value="F:zinc ion binding"/>
    <property type="evidence" value="ECO:0007669"/>
    <property type="project" value="InterPro"/>
</dbReference>
<protein>
    <recommendedName>
        <fullName evidence="3">Zn(2)-C6 fungal-type domain-containing protein</fullName>
    </recommendedName>
</protein>
<dbReference type="PROSITE" id="PS50048">
    <property type="entry name" value="ZN2_CY6_FUNGAL_2"/>
    <property type="match status" value="1"/>
</dbReference>
<dbReference type="SUPFAM" id="SSF57701">
    <property type="entry name" value="Zn2/Cys6 DNA-binding domain"/>
    <property type="match status" value="1"/>
</dbReference>
<dbReference type="PANTHER" id="PTHR47657:SF7">
    <property type="entry name" value="STEROL REGULATORY ELEMENT-BINDING PROTEIN ECM22"/>
    <property type="match status" value="1"/>
</dbReference>
<dbReference type="OrthoDB" id="4937900at2759"/>
<gene>
    <name evidence="4" type="ORF">K402DRAFT_396941</name>
</gene>
<dbReference type="Proteomes" id="UP000800041">
    <property type="component" value="Unassembled WGS sequence"/>
</dbReference>
<dbReference type="Gene3D" id="4.10.240.10">
    <property type="entry name" value="Zn(2)-C6 fungal-type DNA-binding domain"/>
    <property type="match status" value="1"/>
</dbReference>
<evidence type="ECO:0000313" key="4">
    <source>
        <dbReference type="EMBL" id="KAF1983239.1"/>
    </source>
</evidence>
<feature type="domain" description="Zn(2)-C6 fungal-type" evidence="3">
    <location>
        <begin position="58"/>
        <end position="88"/>
    </location>
</feature>
<reference evidence="4" key="1">
    <citation type="journal article" date="2020" name="Stud. Mycol.">
        <title>101 Dothideomycetes genomes: a test case for predicting lifestyles and emergence of pathogens.</title>
        <authorList>
            <person name="Haridas S."/>
            <person name="Albert R."/>
            <person name="Binder M."/>
            <person name="Bloem J."/>
            <person name="Labutti K."/>
            <person name="Salamov A."/>
            <person name="Andreopoulos B."/>
            <person name="Baker S."/>
            <person name="Barry K."/>
            <person name="Bills G."/>
            <person name="Bluhm B."/>
            <person name="Cannon C."/>
            <person name="Castanera R."/>
            <person name="Culley D."/>
            <person name="Daum C."/>
            <person name="Ezra D."/>
            <person name="Gonzalez J."/>
            <person name="Henrissat B."/>
            <person name="Kuo A."/>
            <person name="Liang C."/>
            <person name="Lipzen A."/>
            <person name="Lutzoni F."/>
            <person name="Magnuson J."/>
            <person name="Mondo S."/>
            <person name="Nolan M."/>
            <person name="Ohm R."/>
            <person name="Pangilinan J."/>
            <person name="Park H.-J."/>
            <person name="Ramirez L."/>
            <person name="Alfaro M."/>
            <person name="Sun H."/>
            <person name="Tritt A."/>
            <person name="Yoshinaga Y."/>
            <person name="Zwiers L.-H."/>
            <person name="Turgeon B."/>
            <person name="Goodwin S."/>
            <person name="Spatafora J."/>
            <person name="Crous P."/>
            <person name="Grigoriev I."/>
        </authorList>
    </citation>
    <scope>NUCLEOTIDE SEQUENCE</scope>
    <source>
        <strain evidence="4">CBS 113979</strain>
    </source>
</reference>
<evidence type="ECO:0000256" key="1">
    <source>
        <dbReference type="ARBA" id="ARBA00023242"/>
    </source>
</evidence>
<feature type="compositionally biased region" description="Low complexity" evidence="2">
    <location>
        <begin position="26"/>
        <end position="36"/>
    </location>
</feature>
<keyword evidence="1" id="KW-0539">Nucleus</keyword>
<evidence type="ECO:0000313" key="5">
    <source>
        <dbReference type="Proteomes" id="UP000800041"/>
    </source>
</evidence>
<feature type="compositionally biased region" description="Low complexity" evidence="2">
    <location>
        <begin position="117"/>
        <end position="149"/>
    </location>
</feature>
<dbReference type="InterPro" id="IPR001138">
    <property type="entry name" value="Zn2Cys6_DnaBD"/>
</dbReference>
<dbReference type="InterPro" id="IPR036864">
    <property type="entry name" value="Zn2-C6_fun-type_DNA-bd_sf"/>
</dbReference>
<dbReference type="AlphaFoldDB" id="A0A6G1GR58"/>
<dbReference type="GO" id="GO:0000981">
    <property type="term" value="F:DNA-binding transcription factor activity, RNA polymerase II-specific"/>
    <property type="evidence" value="ECO:0007669"/>
    <property type="project" value="InterPro"/>
</dbReference>
<name>A0A6G1GR58_9PEZI</name>
<keyword evidence="5" id="KW-1185">Reference proteome</keyword>
<sequence>MSSVRAASQPSAAAASSHHQFSNRPTTATSSASSSACNNQNYMIRKRSIRHHHKSKTGCLECRKAKIKCNERKPKCDNCVRRSDQCTYPVLAAQQNGASSSSSATHSRPLASSLFSSSSLSHYHQPTTSPTSVSASSEPQSQPSQQQQPFHRQQDPHLSVLPNGMYTQDLSRLRSINEVTLSPHPAISTLNIMHMELLHHWHTNTSSTVTRDKSMHRIWREYAPQIGLEHDYVFQAFLAVSARHLGHLKPAKKALYESAATALHAAALKSAAEVLPNFTEQNGHAIFLFSCITWIFTVATPDRPEELPPFAHTDTIADWLILLRGVVSVSSTAWPCLLRSDLSVIISTALAPSPTGTIPPAEEHLLYLKSLIAASLDVPPQDKLVYISLIDSLRTGFFTLNNVPLTSCCLAPIWAWGALVPESYVLLLGKREPEALVLFAYFAVLIAEVDHLWWLKGFARHVLVKIEDGLEGAGRCQGWIDWPREKIRRLG</sequence>
<dbReference type="CDD" id="cd00067">
    <property type="entry name" value="GAL4"/>
    <property type="match status" value="1"/>
</dbReference>
<organism evidence="4 5">
    <name type="scientific">Aulographum hederae CBS 113979</name>
    <dbReference type="NCBI Taxonomy" id="1176131"/>
    <lineage>
        <taxon>Eukaryota</taxon>
        <taxon>Fungi</taxon>
        <taxon>Dikarya</taxon>
        <taxon>Ascomycota</taxon>
        <taxon>Pezizomycotina</taxon>
        <taxon>Dothideomycetes</taxon>
        <taxon>Pleosporomycetidae</taxon>
        <taxon>Aulographales</taxon>
        <taxon>Aulographaceae</taxon>
    </lineage>
</organism>